<evidence type="ECO:0000256" key="9">
    <source>
        <dbReference type="ARBA" id="ARBA00023006"/>
    </source>
</evidence>
<keyword evidence="16" id="KW-1185">Reference proteome</keyword>
<dbReference type="GO" id="GO:0000423">
    <property type="term" value="P:mitophagy"/>
    <property type="evidence" value="ECO:0007669"/>
    <property type="project" value="TreeGrafter"/>
</dbReference>
<evidence type="ECO:0000256" key="10">
    <source>
        <dbReference type="ARBA" id="ARBA00029362"/>
    </source>
</evidence>
<dbReference type="PANTHER" id="PTHR22624">
    <property type="entry name" value="CYSTEINE PROTEASE ATG4"/>
    <property type="match status" value="1"/>
</dbReference>
<comment type="function">
    <text evidence="12">Cysteine protease that plays a key role in autophagy by mediating both proteolytic activation and delipidation of ATG8 family proteins. The protease activity is required for proteolytic activation of ATG8 family proteins: cleaves the C-terminal amino acid of ATG8 proteins to reveal a C-terminal glycine. Exposure of the glycine at the C-terminus is essential for ATG8 proteins conjugation to phosphatidylethanolamine (PE) and insertion to membranes, which is necessary for autophagy. In addition to the protease activity, also mediates delipidation of PE-conjugated ATG8 proteins.</text>
</comment>
<keyword evidence="7" id="KW-0788">Thiol protease</keyword>
<dbReference type="SUPFAM" id="SSF54001">
    <property type="entry name" value="Cysteine proteinases"/>
    <property type="match status" value="1"/>
</dbReference>
<evidence type="ECO:0000256" key="6">
    <source>
        <dbReference type="ARBA" id="ARBA00022801"/>
    </source>
</evidence>
<keyword evidence="9 13" id="KW-0072">Autophagy</keyword>
<evidence type="ECO:0000256" key="7">
    <source>
        <dbReference type="ARBA" id="ARBA00022807"/>
    </source>
</evidence>
<evidence type="ECO:0000256" key="4">
    <source>
        <dbReference type="ARBA" id="ARBA00022490"/>
    </source>
</evidence>
<comment type="similarity">
    <text evidence="2 13">Belongs to the peptidase C54 family.</text>
</comment>
<reference evidence="15 16" key="1">
    <citation type="submission" date="2019-12" db="EMBL/GenBank/DDBJ databases">
        <authorList>
            <person name="Alioto T."/>
            <person name="Alioto T."/>
            <person name="Gomez Garrido J."/>
        </authorList>
    </citation>
    <scope>NUCLEOTIDE SEQUENCE [LARGE SCALE GENOMIC DNA]</scope>
</reference>
<dbReference type="GO" id="GO:0034727">
    <property type="term" value="P:piecemeal microautophagy of the nucleus"/>
    <property type="evidence" value="ECO:0007669"/>
    <property type="project" value="TreeGrafter"/>
</dbReference>
<evidence type="ECO:0000256" key="3">
    <source>
        <dbReference type="ARBA" id="ARBA00022448"/>
    </source>
</evidence>
<evidence type="ECO:0000256" key="1">
    <source>
        <dbReference type="ARBA" id="ARBA00004496"/>
    </source>
</evidence>
<dbReference type="AlphaFoldDB" id="A0A8S0STJ9"/>
<keyword evidence="3" id="KW-0813">Transport</keyword>
<proteinExistence type="inferred from homology"/>
<name>A0A8S0STJ9_OLEEU</name>
<dbReference type="Pfam" id="PF03416">
    <property type="entry name" value="Peptidase_C54"/>
    <property type="match status" value="1"/>
</dbReference>
<comment type="subcellular location">
    <subcellularLocation>
        <location evidence="1 13">Cytoplasm</location>
    </subcellularLocation>
</comment>
<dbReference type="GO" id="GO:0004197">
    <property type="term" value="F:cysteine-type endopeptidase activity"/>
    <property type="evidence" value="ECO:0007669"/>
    <property type="project" value="TreeGrafter"/>
</dbReference>
<accession>A0A8S0STJ9</accession>
<dbReference type="Proteomes" id="UP000594638">
    <property type="component" value="Unassembled WGS sequence"/>
</dbReference>
<dbReference type="GO" id="GO:0000045">
    <property type="term" value="P:autophagosome assembly"/>
    <property type="evidence" value="ECO:0007669"/>
    <property type="project" value="TreeGrafter"/>
</dbReference>
<feature type="domain" description="Peptidase C54 catalytic" evidence="14">
    <location>
        <begin position="1"/>
        <end position="81"/>
    </location>
</feature>
<dbReference type="OrthoDB" id="2960936at2759"/>
<dbReference type="Gramene" id="OE9A088154T2">
    <property type="protein sequence ID" value="OE9A088154C2"/>
    <property type="gene ID" value="OE9A088154"/>
</dbReference>
<evidence type="ECO:0000256" key="2">
    <source>
        <dbReference type="ARBA" id="ARBA00010958"/>
    </source>
</evidence>
<evidence type="ECO:0000256" key="12">
    <source>
        <dbReference type="ARBA" id="ARBA00045891"/>
    </source>
</evidence>
<keyword evidence="5 13" id="KW-0645">Protease</keyword>
<evidence type="ECO:0000256" key="5">
    <source>
        <dbReference type="ARBA" id="ARBA00022670"/>
    </source>
</evidence>
<dbReference type="InterPro" id="IPR038765">
    <property type="entry name" value="Papain-like_cys_pep_sf"/>
</dbReference>
<gene>
    <name evidence="15" type="ORF">OLEA9_A088154</name>
</gene>
<evidence type="ECO:0000256" key="8">
    <source>
        <dbReference type="ARBA" id="ARBA00022927"/>
    </source>
</evidence>
<keyword evidence="4 13" id="KW-0963">Cytoplasm</keyword>
<comment type="catalytic activity">
    <reaction evidence="10">
        <text>[protein]-C-terminal L-amino acid-glycyl-phosphatidylethanolamide + H2O = [protein]-C-terminal L-amino acid-glycine + a 1,2-diacyl-sn-glycero-3-phosphoethanolamine</text>
        <dbReference type="Rhea" id="RHEA:67548"/>
        <dbReference type="Rhea" id="RHEA-COMP:17323"/>
        <dbReference type="Rhea" id="RHEA-COMP:17324"/>
        <dbReference type="ChEBI" id="CHEBI:15377"/>
        <dbReference type="ChEBI" id="CHEBI:64612"/>
        <dbReference type="ChEBI" id="CHEBI:172940"/>
        <dbReference type="ChEBI" id="CHEBI:172941"/>
    </reaction>
    <physiologicalReaction direction="left-to-right" evidence="10">
        <dbReference type="Rhea" id="RHEA:67549"/>
    </physiologicalReaction>
</comment>
<dbReference type="InterPro" id="IPR005078">
    <property type="entry name" value="Peptidase_C54"/>
</dbReference>
<protein>
    <recommendedName>
        <fullName evidence="13">Cysteine protease</fullName>
        <ecNumber evidence="13">3.4.22.-</ecNumber>
    </recommendedName>
</protein>
<evidence type="ECO:0000313" key="16">
    <source>
        <dbReference type="Proteomes" id="UP000594638"/>
    </source>
</evidence>
<dbReference type="GO" id="GO:0005737">
    <property type="term" value="C:cytoplasm"/>
    <property type="evidence" value="ECO:0007669"/>
    <property type="project" value="UniProtKB-SubCell"/>
</dbReference>
<dbReference type="GO" id="GO:0016485">
    <property type="term" value="P:protein processing"/>
    <property type="evidence" value="ECO:0007669"/>
    <property type="project" value="TreeGrafter"/>
</dbReference>
<dbReference type="EC" id="3.4.22.-" evidence="13"/>
<dbReference type="GO" id="GO:0015031">
    <property type="term" value="P:protein transport"/>
    <property type="evidence" value="ECO:0007669"/>
    <property type="project" value="UniProtKB-KW"/>
</dbReference>
<dbReference type="InterPro" id="IPR046792">
    <property type="entry name" value="Peptidase_C54_cat"/>
</dbReference>
<keyword evidence="8 13" id="KW-0653">Protein transport</keyword>
<dbReference type="PANTHER" id="PTHR22624:SF49">
    <property type="entry name" value="CYSTEINE PROTEASE"/>
    <property type="match status" value="1"/>
</dbReference>
<dbReference type="GO" id="GO:0035973">
    <property type="term" value="P:aggrephagy"/>
    <property type="evidence" value="ECO:0007669"/>
    <property type="project" value="TreeGrafter"/>
</dbReference>
<evidence type="ECO:0000259" key="14">
    <source>
        <dbReference type="Pfam" id="PF03416"/>
    </source>
</evidence>
<keyword evidence="6 13" id="KW-0378">Hydrolase</keyword>
<organism evidence="15 16">
    <name type="scientific">Olea europaea subsp. europaea</name>
    <dbReference type="NCBI Taxonomy" id="158383"/>
    <lineage>
        <taxon>Eukaryota</taxon>
        <taxon>Viridiplantae</taxon>
        <taxon>Streptophyta</taxon>
        <taxon>Embryophyta</taxon>
        <taxon>Tracheophyta</taxon>
        <taxon>Spermatophyta</taxon>
        <taxon>Magnoliopsida</taxon>
        <taxon>eudicotyledons</taxon>
        <taxon>Gunneridae</taxon>
        <taxon>Pentapetalae</taxon>
        <taxon>asterids</taxon>
        <taxon>lamiids</taxon>
        <taxon>Lamiales</taxon>
        <taxon>Oleaceae</taxon>
        <taxon>Oleeae</taxon>
        <taxon>Olea</taxon>
    </lineage>
</organism>
<evidence type="ECO:0000256" key="13">
    <source>
        <dbReference type="RuleBase" id="RU363115"/>
    </source>
</evidence>
<comment type="caution">
    <text evidence="15">The sequence shown here is derived from an EMBL/GenBank/DDBJ whole genome shotgun (WGS) entry which is preliminary data.</text>
</comment>
<sequence>MLVAQVFLIQKLGRSWRTSRQKPLDQSYIEILHLFGDSKDSRYSIHDLLQARTAYGLAPGSWIGPYAMCRTWKSLIRSKRDGTKCGDLSNMMGYTRGFWTGQNQPEVLDIKLDNLDFEYFVLSLQM</sequence>
<evidence type="ECO:0000313" key="15">
    <source>
        <dbReference type="EMBL" id="CAA2994715.1"/>
    </source>
</evidence>
<dbReference type="GO" id="GO:0019786">
    <property type="term" value="F:protein-phosphatidylethanolamide deconjugating activity"/>
    <property type="evidence" value="ECO:0007669"/>
    <property type="project" value="InterPro"/>
</dbReference>
<dbReference type="EMBL" id="CACTIH010005479">
    <property type="protein sequence ID" value="CAA2994715.1"/>
    <property type="molecule type" value="Genomic_DNA"/>
</dbReference>
<comment type="subunit">
    <text evidence="11">Interacts with ATG8.</text>
</comment>
<evidence type="ECO:0000256" key="11">
    <source>
        <dbReference type="ARBA" id="ARBA00038724"/>
    </source>
</evidence>